<reference evidence="2 3" key="1">
    <citation type="submission" date="2016-01" db="EMBL/GenBank/DDBJ databases">
        <title>Investigation of taxonomic status of Bacillus aminovorans.</title>
        <authorList>
            <person name="Verma A."/>
            <person name="Pal Y."/>
            <person name="Krishnamurthi S."/>
        </authorList>
    </citation>
    <scope>NUCLEOTIDE SEQUENCE [LARGE SCALE GENOMIC DNA]</scope>
    <source>
        <strain evidence="2 3">DSM 4337</strain>
    </source>
</reference>
<evidence type="ECO:0000256" key="1">
    <source>
        <dbReference type="SAM" id="Phobius"/>
    </source>
</evidence>
<gene>
    <name evidence="2" type="ORF">AWH48_11425</name>
</gene>
<name>A0A177KKI6_9BACI</name>
<proteinExistence type="predicted"/>
<dbReference type="AlphaFoldDB" id="A0A177KKI6"/>
<feature type="transmembrane region" description="Helical" evidence="1">
    <location>
        <begin position="31"/>
        <end position="48"/>
    </location>
</feature>
<evidence type="ECO:0000313" key="3">
    <source>
        <dbReference type="Proteomes" id="UP000077271"/>
    </source>
</evidence>
<organism evidence="2 3">
    <name type="scientific">Domibacillus aminovorans</name>
    <dbReference type="NCBI Taxonomy" id="29332"/>
    <lineage>
        <taxon>Bacteria</taxon>
        <taxon>Bacillati</taxon>
        <taxon>Bacillota</taxon>
        <taxon>Bacilli</taxon>
        <taxon>Bacillales</taxon>
        <taxon>Bacillaceae</taxon>
        <taxon>Domibacillus</taxon>
    </lineage>
</organism>
<evidence type="ECO:0000313" key="2">
    <source>
        <dbReference type="EMBL" id="OAH53873.1"/>
    </source>
</evidence>
<protein>
    <submittedName>
        <fullName evidence="2">Uncharacterized protein</fullName>
    </submittedName>
</protein>
<dbReference type="Proteomes" id="UP000077271">
    <property type="component" value="Unassembled WGS sequence"/>
</dbReference>
<feature type="transmembrane region" description="Helical" evidence="1">
    <location>
        <begin position="7"/>
        <end position="25"/>
    </location>
</feature>
<keyword evidence="1" id="KW-0812">Transmembrane</keyword>
<keyword evidence="1" id="KW-1133">Transmembrane helix</keyword>
<sequence length="59" mass="7152">MKKKISVYPLFLIALGIIILCRFFFKEFIDYLDLASIIIWLLIANYSYRRKKKNKNYSN</sequence>
<keyword evidence="1" id="KW-0472">Membrane</keyword>
<comment type="caution">
    <text evidence="2">The sequence shown here is derived from an EMBL/GenBank/DDBJ whole genome shotgun (WGS) entry which is preliminary data.</text>
</comment>
<accession>A0A177KKI6</accession>
<dbReference type="EMBL" id="LQWZ01000035">
    <property type="protein sequence ID" value="OAH53873.1"/>
    <property type="molecule type" value="Genomic_DNA"/>
</dbReference>